<feature type="transmembrane region" description="Helical" evidence="2">
    <location>
        <begin position="118"/>
        <end position="137"/>
    </location>
</feature>
<dbReference type="AlphaFoldDB" id="A0AAW1LKD8"/>
<dbReference type="Proteomes" id="UP001443914">
    <property type="component" value="Unassembled WGS sequence"/>
</dbReference>
<evidence type="ECO:0000256" key="2">
    <source>
        <dbReference type="SAM" id="Phobius"/>
    </source>
</evidence>
<keyword evidence="2" id="KW-1133">Transmembrane helix</keyword>
<reference evidence="3" key="1">
    <citation type="submission" date="2024-03" db="EMBL/GenBank/DDBJ databases">
        <title>WGS assembly of Saponaria officinalis var. Norfolk2.</title>
        <authorList>
            <person name="Jenkins J."/>
            <person name="Shu S."/>
            <person name="Grimwood J."/>
            <person name="Barry K."/>
            <person name="Goodstein D."/>
            <person name="Schmutz J."/>
            <person name="Leebens-Mack J."/>
            <person name="Osbourn A."/>
        </authorList>
    </citation>
    <scope>NUCLEOTIDE SEQUENCE [LARGE SCALE GENOMIC DNA]</scope>
    <source>
        <strain evidence="3">JIC</strain>
    </source>
</reference>
<comment type="caution">
    <text evidence="3">The sequence shown here is derived from an EMBL/GenBank/DDBJ whole genome shotgun (WGS) entry which is preliminary data.</text>
</comment>
<evidence type="ECO:0000313" key="3">
    <source>
        <dbReference type="EMBL" id="KAK9733841.1"/>
    </source>
</evidence>
<feature type="transmembrane region" description="Helical" evidence="2">
    <location>
        <begin position="204"/>
        <end position="223"/>
    </location>
</feature>
<gene>
    <name evidence="3" type="ORF">RND81_04G096100</name>
</gene>
<protein>
    <recommendedName>
        <fullName evidence="5">Tetraspanin-18</fullName>
    </recommendedName>
</protein>
<dbReference type="EMBL" id="JBDFQZ010000004">
    <property type="protein sequence ID" value="KAK9733841.1"/>
    <property type="molecule type" value="Genomic_DNA"/>
</dbReference>
<feature type="compositionally biased region" description="Polar residues" evidence="1">
    <location>
        <begin position="251"/>
        <end position="261"/>
    </location>
</feature>
<keyword evidence="4" id="KW-1185">Reference proteome</keyword>
<accession>A0AAW1LKD8</accession>
<keyword evidence="2" id="KW-0812">Transmembrane</keyword>
<feature type="region of interest" description="Disordered" evidence="1">
    <location>
        <begin position="236"/>
        <end position="266"/>
    </location>
</feature>
<proteinExistence type="predicted"/>
<evidence type="ECO:0000313" key="4">
    <source>
        <dbReference type="Proteomes" id="UP001443914"/>
    </source>
</evidence>
<keyword evidence="2" id="KW-0472">Membrane</keyword>
<evidence type="ECO:0000256" key="1">
    <source>
        <dbReference type="SAM" id="MobiDB-lite"/>
    </source>
</evidence>
<feature type="region of interest" description="Disordered" evidence="1">
    <location>
        <begin position="282"/>
        <end position="302"/>
    </location>
</feature>
<feature type="transmembrane region" description="Helical" evidence="2">
    <location>
        <begin position="149"/>
        <end position="172"/>
    </location>
</feature>
<sequence length="302" mass="33391">MRTNCCHQFLAFNLKFLNFFQFFVGISTVIYSAYLLNQWQNQSPIVPSPPPPPPPPPEAPSPDYFIPGYGDAGLIEYGGYVDRMNVVRLVSGMDSGLDSDLGSDLLAKLHSIQLPTPWFIYFLMVVGVLLCFMSCIGHIAAEAMNGCCLCFYILLELIIVLLEAGLVAFIAIDQQWEKDLPFDQTGELRNLKSFIEEYVDMCKWLGITLLCIQALSLLLSLVLRAMISTRTDSDVDNDGVADGDGTREPLLNSQSNQSARLTKNDGKGTLSDIWATRMRHKYGLKNDSPERQGASGSSSTIA</sequence>
<feature type="transmembrane region" description="Helical" evidence="2">
    <location>
        <begin position="12"/>
        <end position="34"/>
    </location>
</feature>
<evidence type="ECO:0008006" key="5">
    <source>
        <dbReference type="Google" id="ProtNLM"/>
    </source>
</evidence>
<name>A0AAW1LKD8_SAPOF</name>
<organism evidence="3 4">
    <name type="scientific">Saponaria officinalis</name>
    <name type="common">Common soapwort</name>
    <name type="synonym">Lychnis saponaria</name>
    <dbReference type="NCBI Taxonomy" id="3572"/>
    <lineage>
        <taxon>Eukaryota</taxon>
        <taxon>Viridiplantae</taxon>
        <taxon>Streptophyta</taxon>
        <taxon>Embryophyta</taxon>
        <taxon>Tracheophyta</taxon>
        <taxon>Spermatophyta</taxon>
        <taxon>Magnoliopsida</taxon>
        <taxon>eudicotyledons</taxon>
        <taxon>Gunneridae</taxon>
        <taxon>Pentapetalae</taxon>
        <taxon>Caryophyllales</taxon>
        <taxon>Caryophyllaceae</taxon>
        <taxon>Caryophylleae</taxon>
        <taxon>Saponaria</taxon>
    </lineage>
</organism>